<dbReference type="PANTHER" id="PTHR31640">
    <property type="entry name" value="TRANSMEMBRANE PROTEIN KIAA1109"/>
    <property type="match status" value="1"/>
</dbReference>
<dbReference type="EMBL" id="CAJOBB010001906">
    <property type="protein sequence ID" value="CAF3917669.1"/>
    <property type="molecule type" value="Genomic_DNA"/>
</dbReference>
<gene>
    <name evidence="1" type="ORF">IZO911_LOCUS13323</name>
    <name evidence="2" type="ORF">KXQ929_LOCUS23714</name>
</gene>
<dbReference type="GO" id="GO:0098793">
    <property type="term" value="C:presynapse"/>
    <property type="evidence" value="ECO:0007669"/>
    <property type="project" value="GOC"/>
</dbReference>
<dbReference type="PANTHER" id="PTHR31640:SF1">
    <property type="entry name" value="BRIDGE-LIKE LIPID TRANSFER PROTEIN FAMILY MEMBER 1"/>
    <property type="match status" value="1"/>
</dbReference>
<comment type="caution">
    <text evidence="2">The sequence shown here is derived from an EMBL/GenBank/DDBJ whole genome shotgun (WGS) entry which is preliminary data.</text>
</comment>
<dbReference type="InterPro" id="IPR033616">
    <property type="entry name" value="BLTP1"/>
</dbReference>
<dbReference type="Proteomes" id="UP000663868">
    <property type="component" value="Unassembled WGS sequence"/>
</dbReference>
<protein>
    <submittedName>
        <fullName evidence="2">Uncharacterized protein</fullName>
    </submittedName>
</protein>
<accession>A0A819IJW9</accession>
<dbReference type="Proteomes" id="UP000663860">
    <property type="component" value="Unassembled WGS sequence"/>
</dbReference>
<evidence type="ECO:0000313" key="3">
    <source>
        <dbReference type="Proteomes" id="UP000663868"/>
    </source>
</evidence>
<reference evidence="2" key="1">
    <citation type="submission" date="2021-02" db="EMBL/GenBank/DDBJ databases">
        <authorList>
            <person name="Nowell W R."/>
        </authorList>
    </citation>
    <scope>NUCLEOTIDE SEQUENCE</scope>
</reference>
<sequence length="205" mass="24194">MYFFLKNDLAYVQYVISLGNHKTFHPDKLEYVIFNIETDRCPINLFLHGLFLKKLWWVKFNKENLFDCDQIFHDIRKPELICEKKSFYPFDPIWFRSLIAALRVVLHNITGHLFHHTDDEPCPIAFCERLCFEMTTDLDETRLQINKTNQHLSTGCLQLSGLSIRGHAMLSHEGLPPERKTLEYAWQIEIILRPVHVTAYISGRS</sequence>
<evidence type="ECO:0000313" key="2">
    <source>
        <dbReference type="EMBL" id="CAF3917669.1"/>
    </source>
</evidence>
<organism evidence="2 3">
    <name type="scientific">Adineta steineri</name>
    <dbReference type="NCBI Taxonomy" id="433720"/>
    <lineage>
        <taxon>Eukaryota</taxon>
        <taxon>Metazoa</taxon>
        <taxon>Spiralia</taxon>
        <taxon>Gnathifera</taxon>
        <taxon>Rotifera</taxon>
        <taxon>Eurotatoria</taxon>
        <taxon>Bdelloidea</taxon>
        <taxon>Adinetida</taxon>
        <taxon>Adinetidae</taxon>
        <taxon>Adineta</taxon>
    </lineage>
</organism>
<dbReference type="GO" id="GO:0048488">
    <property type="term" value="P:synaptic vesicle endocytosis"/>
    <property type="evidence" value="ECO:0007669"/>
    <property type="project" value="TreeGrafter"/>
</dbReference>
<proteinExistence type="predicted"/>
<dbReference type="EMBL" id="CAJNOE010000106">
    <property type="protein sequence ID" value="CAF0921211.1"/>
    <property type="molecule type" value="Genomic_DNA"/>
</dbReference>
<name>A0A819IJW9_9BILA</name>
<evidence type="ECO:0000313" key="1">
    <source>
        <dbReference type="EMBL" id="CAF0921211.1"/>
    </source>
</evidence>
<dbReference type="AlphaFoldDB" id="A0A819IJW9"/>